<dbReference type="EMBL" id="LVVM01000454">
    <property type="protein sequence ID" value="OJA20667.1"/>
    <property type="molecule type" value="Genomic_DNA"/>
</dbReference>
<comment type="caution">
    <text evidence="3">The sequence shown here is derived from an EMBL/GenBank/DDBJ whole genome shotgun (WGS) entry which is preliminary data.</text>
</comment>
<gene>
    <name evidence="3" type="primary">RVUP29</name>
    <name evidence="3" type="ORF">AZE42_03090</name>
</gene>
<feature type="compositionally biased region" description="Polar residues" evidence="1">
    <location>
        <begin position="378"/>
        <end position="403"/>
    </location>
</feature>
<keyword evidence="2" id="KW-0812">Transmembrane</keyword>
<keyword evidence="4" id="KW-1185">Reference proteome</keyword>
<feature type="transmembrane region" description="Helical" evidence="2">
    <location>
        <begin position="280"/>
        <end position="303"/>
    </location>
</feature>
<evidence type="ECO:0000256" key="2">
    <source>
        <dbReference type="SAM" id="Phobius"/>
    </source>
</evidence>
<feature type="region of interest" description="Disordered" evidence="1">
    <location>
        <begin position="373"/>
        <end position="441"/>
    </location>
</feature>
<proteinExistence type="predicted"/>
<protein>
    <submittedName>
        <fullName evidence="3">Uncharacterized protein</fullName>
    </submittedName>
</protein>
<evidence type="ECO:0000313" key="3">
    <source>
        <dbReference type="EMBL" id="OJA20667.1"/>
    </source>
</evidence>
<evidence type="ECO:0000313" key="4">
    <source>
        <dbReference type="Proteomes" id="UP000183567"/>
    </source>
</evidence>
<accession>A0A1J8QLB0</accession>
<keyword evidence="2" id="KW-0472">Membrane</keyword>
<organism evidence="3 4">
    <name type="scientific">Rhizopogon vesiculosus</name>
    <dbReference type="NCBI Taxonomy" id="180088"/>
    <lineage>
        <taxon>Eukaryota</taxon>
        <taxon>Fungi</taxon>
        <taxon>Dikarya</taxon>
        <taxon>Basidiomycota</taxon>
        <taxon>Agaricomycotina</taxon>
        <taxon>Agaricomycetes</taxon>
        <taxon>Agaricomycetidae</taxon>
        <taxon>Boletales</taxon>
        <taxon>Suillineae</taxon>
        <taxon>Rhizopogonaceae</taxon>
        <taxon>Rhizopogon</taxon>
    </lineage>
</organism>
<keyword evidence="2" id="KW-1133">Transmembrane helix</keyword>
<name>A0A1J8QLB0_9AGAM</name>
<sequence>MATSWNITLNDTSPVFTYYPYYDGVGLTNGWQIWYSETGYNTAPANPGYGISAHITSLPGANFTLSFYGTGIELHGTANCTFDVTVDGVFSSTLTSASDVLYSEQTLSEGTHALTLTAHPTSGQQLAFESAVIYVNQTTPQMESYSNTNTTFLNYAGNWTTGTDAHVPGGTFHYTETMESTVSTSFSGSSAVVVQGIVNWGNWQYTVSLNGTQSVLNASSFWFIPDTTLFYEGGLDPEQMYVLNITDTSEDGNKLALNSVILYQQTSTLTPASSSKSSNIGAIAGSVSAVIVILALAIGFGFWRYSRRPKAIRSGREFDVLANEITPRAHSAYFPALFAEQAISGRNYAKKFPVAPIGGNTDDLVPHREREMARGPASMTSSLGLYSEPRNATSGSLSSPSTHGQRRPLPPPPDSNLSTALPLMDMHSSPRPSAQELQIPDSEVDRILEIIASRIDIPEGNSTYPPPYRR</sequence>
<evidence type="ECO:0000256" key="1">
    <source>
        <dbReference type="SAM" id="MobiDB-lite"/>
    </source>
</evidence>
<dbReference type="OrthoDB" id="2576334at2759"/>
<dbReference type="AlphaFoldDB" id="A0A1J8QLB0"/>
<dbReference type="Gene3D" id="2.60.120.260">
    <property type="entry name" value="Galactose-binding domain-like"/>
    <property type="match status" value="1"/>
</dbReference>
<dbReference type="Proteomes" id="UP000183567">
    <property type="component" value="Unassembled WGS sequence"/>
</dbReference>
<dbReference type="STRING" id="180088.A0A1J8QLB0"/>
<reference evidence="3 4" key="1">
    <citation type="submission" date="2016-03" db="EMBL/GenBank/DDBJ databases">
        <title>Comparative genomics of the ectomycorrhizal sister species Rhizopogon vinicolor and Rhizopogon vesiculosus (Basidiomycota: Boletales) reveals a divergence of the mating type B locus.</title>
        <authorList>
            <person name="Mujic A.B."/>
            <person name="Kuo A."/>
            <person name="Tritt A."/>
            <person name="Lipzen A."/>
            <person name="Chen C."/>
            <person name="Johnson J."/>
            <person name="Sharma A."/>
            <person name="Barry K."/>
            <person name="Grigoriev I.V."/>
            <person name="Spatafora J.W."/>
        </authorList>
    </citation>
    <scope>NUCLEOTIDE SEQUENCE [LARGE SCALE GENOMIC DNA]</scope>
    <source>
        <strain evidence="3 4">AM-OR11-056</strain>
    </source>
</reference>